<dbReference type="GO" id="GO:0008137">
    <property type="term" value="F:NADH dehydrogenase (ubiquinone) activity"/>
    <property type="evidence" value="ECO:0007669"/>
    <property type="project" value="UniProtKB-UniRule"/>
</dbReference>
<dbReference type="GO" id="GO:0031966">
    <property type="term" value="C:mitochondrial membrane"/>
    <property type="evidence" value="ECO:0007669"/>
    <property type="project" value="UniProtKB-SubCell"/>
</dbReference>
<dbReference type="Gene3D" id="1.20.58.1610">
    <property type="entry name" value="NADH:ubiquinone/plastoquinone oxidoreductase, chain 3"/>
    <property type="match status" value="1"/>
</dbReference>
<dbReference type="PANTHER" id="PTHR11058">
    <property type="entry name" value="NADH-UBIQUINONE OXIDOREDUCTASE CHAIN 3"/>
    <property type="match status" value="1"/>
</dbReference>
<keyword evidence="9" id="KW-0249">Electron transport</keyword>
<evidence type="ECO:0000256" key="2">
    <source>
        <dbReference type="ARBA" id="ARBA00008472"/>
    </source>
</evidence>
<dbReference type="GO" id="GO:0030964">
    <property type="term" value="C:NADH dehydrogenase complex"/>
    <property type="evidence" value="ECO:0007669"/>
    <property type="project" value="TreeGrafter"/>
</dbReference>
<gene>
    <name evidence="10" type="primary">nad3</name>
</gene>
<comment type="function">
    <text evidence="9">Core subunit of the mitochondrial membrane respiratory chain NADH dehydrogenase (Complex I) which catalyzes electron transfer from NADH through the respiratory chain, using ubiquinone as an electron acceptor. Essential for the catalytic activity of complex I.</text>
</comment>
<evidence type="ECO:0000256" key="6">
    <source>
        <dbReference type="ARBA" id="ARBA00022989"/>
    </source>
</evidence>
<keyword evidence="4 9" id="KW-0813">Transport</keyword>
<feature type="transmembrane region" description="Helical" evidence="9">
    <location>
        <begin position="55"/>
        <end position="81"/>
    </location>
</feature>
<evidence type="ECO:0000256" key="9">
    <source>
        <dbReference type="RuleBase" id="RU003640"/>
    </source>
</evidence>
<sequence>MLYYCLVSVSLCILFSMTFWLVGFQSSNSASVKTSPFECGFEGYTSMRRPFSIRYFVLIVLFLIFDVEAVLLFPCLTTLLLGVNLNMYFYMFLFILLLTLGLTYEWKNGMLDWL</sequence>
<evidence type="ECO:0000256" key="1">
    <source>
        <dbReference type="ARBA" id="ARBA00004370"/>
    </source>
</evidence>
<evidence type="ECO:0000313" key="10">
    <source>
        <dbReference type="EMBL" id="ATI24693.1"/>
    </source>
</evidence>
<protein>
    <recommendedName>
        <fullName evidence="3 9">NADH-ubiquinone oxidoreductase chain 3</fullName>
        <ecNumber evidence="9">7.1.1.2</ecNumber>
    </recommendedName>
</protein>
<dbReference type="EC" id="7.1.1.2" evidence="9"/>
<name>A0A8J9R319_9EUPU</name>
<keyword evidence="9" id="KW-0830">Ubiquinone</keyword>
<dbReference type="InterPro" id="IPR038430">
    <property type="entry name" value="NDAH_ubi_oxred_su3_sf"/>
</dbReference>
<evidence type="ECO:0000256" key="3">
    <source>
        <dbReference type="ARBA" id="ARBA00021007"/>
    </source>
</evidence>
<dbReference type="InterPro" id="IPR000440">
    <property type="entry name" value="NADH_UbQ/plastoQ_OxRdtase_su3"/>
</dbReference>
<keyword evidence="9" id="KW-0520">NAD</keyword>
<comment type="catalytic activity">
    <reaction evidence="8 9">
        <text>a ubiquinone + NADH + 5 H(+)(in) = a ubiquinol + NAD(+) + 4 H(+)(out)</text>
        <dbReference type="Rhea" id="RHEA:29091"/>
        <dbReference type="Rhea" id="RHEA-COMP:9565"/>
        <dbReference type="Rhea" id="RHEA-COMP:9566"/>
        <dbReference type="ChEBI" id="CHEBI:15378"/>
        <dbReference type="ChEBI" id="CHEBI:16389"/>
        <dbReference type="ChEBI" id="CHEBI:17976"/>
        <dbReference type="ChEBI" id="CHEBI:57540"/>
        <dbReference type="ChEBI" id="CHEBI:57945"/>
        <dbReference type="EC" id="7.1.1.2"/>
    </reaction>
</comment>
<accession>A0A8J9R319</accession>
<comment type="subcellular location">
    <subcellularLocation>
        <location evidence="1">Membrane</location>
    </subcellularLocation>
    <subcellularLocation>
        <location evidence="9">Mitochondrion membrane</location>
        <topology evidence="9">Multi-pass membrane protein</topology>
    </subcellularLocation>
</comment>
<dbReference type="PANTHER" id="PTHR11058:SF9">
    <property type="entry name" value="NADH-UBIQUINONE OXIDOREDUCTASE CHAIN 3"/>
    <property type="match status" value="1"/>
</dbReference>
<evidence type="ECO:0000256" key="7">
    <source>
        <dbReference type="ARBA" id="ARBA00023136"/>
    </source>
</evidence>
<dbReference type="EMBL" id="KY230382">
    <property type="protein sequence ID" value="ATI24693.1"/>
    <property type="molecule type" value="Genomic_DNA"/>
</dbReference>
<organism evidence="10">
    <name type="scientific">Karaftohelix adamsi</name>
    <dbReference type="NCBI Taxonomy" id="2013957"/>
    <lineage>
        <taxon>Eukaryota</taxon>
        <taxon>Metazoa</taxon>
        <taxon>Spiralia</taxon>
        <taxon>Lophotrochozoa</taxon>
        <taxon>Mollusca</taxon>
        <taxon>Gastropoda</taxon>
        <taxon>Heterobranchia</taxon>
        <taxon>Euthyneura</taxon>
        <taxon>Panpulmonata</taxon>
        <taxon>Eupulmonata</taxon>
        <taxon>Stylommatophora</taxon>
        <taxon>Helicina</taxon>
        <taxon>Camaenoidea</taxon>
        <taxon>Camaenidae</taxon>
        <taxon>Karaftohelix</taxon>
    </lineage>
</organism>
<evidence type="ECO:0000256" key="4">
    <source>
        <dbReference type="ARBA" id="ARBA00022448"/>
    </source>
</evidence>
<comment type="similarity">
    <text evidence="2 9">Belongs to the complex I subunit 3 family.</text>
</comment>
<evidence type="ECO:0000256" key="5">
    <source>
        <dbReference type="ARBA" id="ARBA00022692"/>
    </source>
</evidence>
<proteinExistence type="inferred from homology"/>
<reference evidence="10" key="1">
    <citation type="submission" date="2016-11" db="EMBL/GenBank/DDBJ databases">
        <title>Complete mitochondrial genome of Karaftohelix adamsi.</title>
        <authorList>
            <person name="Choi E.H."/>
            <person name="Jang K.H."/>
            <person name="Hwang U.W."/>
        </authorList>
    </citation>
    <scope>NUCLEOTIDE SEQUENCE</scope>
</reference>
<keyword evidence="6 9" id="KW-1133">Transmembrane helix</keyword>
<feature type="transmembrane region" description="Helical" evidence="9">
    <location>
        <begin position="6"/>
        <end position="24"/>
    </location>
</feature>
<keyword evidence="5 9" id="KW-0812">Transmembrane</keyword>
<feature type="transmembrane region" description="Helical" evidence="9">
    <location>
        <begin position="87"/>
        <end position="106"/>
    </location>
</feature>
<dbReference type="Pfam" id="PF00507">
    <property type="entry name" value="Oxidored_q4"/>
    <property type="match status" value="1"/>
</dbReference>
<keyword evidence="7 9" id="KW-0472">Membrane</keyword>
<evidence type="ECO:0000256" key="8">
    <source>
        <dbReference type="ARBA" id="ARBA00049551"/>
    </source>
</evidence>
<keyword evidence="9 10" id="KW-0496">Mitochondrion</keyword>
<keyword evidence="9" id="KW-0679">Respiratory chain</keyword>
<dbReference type="AlphaFoldDB" id="A0A8J9R319"/>
<geneLocation type="mitochondrion" evidence="10"/>
<keyword evidence="9" id="KW-1278">Translocase</keyword>